<protein>
    <submittedName>
        <fullName evidence="1">Uncharacterized protein</fullName>
    </submittedName>
</protein>
<name>A0ACC6KZP4_9SPHI</name>
<comment type="caution">
    <text evidence="1">The sequence shown here is derived from an EMBL/GenBank/DDBJ whole genome shotgun (WGS) entry which is preliminary data.</text>
</comment>
<evidence type="ECO:0000313" key="1">
    <source>
        <dbReference type="EMBL" id="MDR6784637.1"/>
    </source>
</evidence>
<accession>A0ACC6KZP4</accession>
<dbReference type="EMBL" id="JAVDTF010000003">
    <property type="protein sequence ID" value="MDR6784637.1"/>
    <property type="molecule type" value="Genomic_DNA"/>
</dbReference>
<dbReference type="Proteomes" id="UP001246858">
    <property type="component" value="Unassembled WGS sequence"/>
</dbReference>
<evidence type="ECO:0000313" key="2">
    <source>
        <dbReference type="Proteomes" id="UP001246858"/>
    </source>
</evidence>
<proteinExistence type="predicted"/>
<keyword evidence="2" id="KW-1185">Reference proteome</keyword>
<organism evidence="1 2">
    <name type="scientific">Pedobacter africanus</name>
    <dbReference type="NCBI Taxonomy" id="151894"/>
    <lineage>
        <taxon>Bacteria</taxon>
        <taxon>Pseudomonadati</taxon>
        <taxon>Bacteroidota</taxon>
        <taxon>Sphingobacteriia</taxon>
        <taxon>Sphingobacteriales</taxon>
        <taxon>Sphingobacteriaceae</taxon>
        <taxon>Pedobacter</taxon>
    </lineage>
</organism>
<reference evidence="1" key="1">
    <citation type="submission" date="2023-07" db="EMBL/GenBank/DDBJ databases">
        <title>Sorghum-associated microbial communities from plants grown in Nebraska, USA.</title>
        <authorList>
            <person name="Schachtman D."/>
        </authorList>
    </citation>
    <scope>NUCLEOTIDE SEQUENCE</scope>
    <source>
        <strain evidence="1">2697</strain>
    </source>
</reference>
<sequence length="266" mass="29890">MKVLDLKYEELDLISALQPEGWNDIKPSFGFYLQSSFCFPIKVMIDDMIVGLGAAIIHNDVAWFGHIIVHADQRGKGIGKCVTQSLIDIAEQHACETIYLIATQLGVPVYEKLGFIQDTEYLFFKDLIFDKKELISAHIIPYQPEFKTQISTIDKTASGEDRMMHLEAALESGFVYMDNNEIEGFYLPALGEGLIVANHPSAGLELLKLHLNSNEKAAFPADNLFAKDFLCSKGFKEYYTEKHMRRGNIRSVKLGNIYNRVGGNTG</sequence>
<gene>
    <name evidence="1" type="ORF">J2X78_003211</name>
</gene>